<dbReference type="PANTHER" id="PTHR21650:SF4">
    <property type="entry name" value="MEMBRALIN"/>
    <property type="match status" value="1"/>
</dbReference>
<keyword evidence="4" id="KW-1185">Reference proteome</keyword>
<dbReference type="OrthoDB" id="6779347at2759"/>
<proteinExistence type="predicted"/>
<keyword evidence="2" id="KW-1133">Transmembrane helix</keyword>
<feature type="compositionally biased region" description="Low complexity" evidence="1">
    <location>
        <begin position="836"/>
        <end position="848"/>
    </location>
</feature>
<feature type="compositionally biased region" description="Low complexity" evidence="1">
    <location>
        <begin position="858"/>
        <end position="867"/>
    </location>
</feature>
<feature type="region of interest" description="Disordered" evidence="1">
    <location>
        <begin position="641"/>
        <end position="661"/>
    </location>
</feature>
<feature type="compositionally biased region" description="Low complexity" evidence="1">
    <location>
        <begin position="92"/>
        <end position="102"/>
    </location>
</feature>
<dbReference type="GO" id="GO:0034976">
    <property type="term" value="P:response to endoplasmic reticulum stress"/>
    <property type="evidence" value="ECO:0007669"/>
    <property type="project" value="TreeGrafter"/>
</dbReference>
<dbReference type="InParanoid" id="A0A1E7FZT0"/>
<accession>A0A1E7FZT0</accession>
<gene>
    <name evidence="3" type="ORF">FRACYDRAFT_233833</name>
</gene>
<sequence length="891" mass="100591">MERVSFHLHLRVCNFGLTHTSYRTRKIVEHILLIIAIMSFGALMLLHRSFVVTTTGSNATTCLDRLQGFNPSAADITHLIILPQHNNKTDHVNVNSSSNNNNNKEEEEEIVMTSQVLWNRRRRQRQQQQQPQQQIQMQQDDNRTTANDEIESSNSNCDNKDGYLMLPYNHKWFQQQQNSPQSSSIDNNNNNNDNDSFQLDVQYILISPTDPQCFGEPFVQFLLWHCYVGVDTVLYNWILTFQSQIQSQTNNHHDFDSTTTTTTGYVYNPRTKRLQELGEVYKSNNNNNNNNSNDTTPKSASSFFSYWSTILLNKIGVFCKTLFLFFFCTTLVSFTLRETQERMLDFTKELSRRVRASLRISDLITTHVVTNLVFVPIMVGMMFFLIEFYDGDKFLAFSILSIIWFVEGFSLVSLRSIQGIHYFPYFFFLLFLLFHVYQSAFQYNGFVYVALTVVWCFILHSIMFFWHRYELPAIVLGNVTIDRPRMIDNNNNNNNNNGSSNIDNNHANNGNNVNVNNNDNSSSNNNNDSSSGSTFSMTTQQQQQQNLRYLHATLARGTLSSSVLNSNSTRREGLQQQQLHSQQRASLGSFQSFQSTASSRNSGLYRANNTQDYGDGDGDDNSSTGSLLYFMGGEVVVRRDTSTTNVPSASGSTTRSNTCSVSSNNKIAIESGLEESMMVPMGEKIGGRGGRTSVIATANLPRLSPPILLSRNESNFSLLSSSSDGYHTHAHDHAVANGCSSSNSPHNDNSNNNNTIGLDMSEHLDDDDPYGNVENNTSMDTISASNVTANTKTTMTPPKCPKTNSNDDNDDDDYAQESGGLQAIFESRLTPRHRNTTTIQQQKQQQRRTISEQPGTYSSSSSPSFASRQQLYQRSPPTFPELSQQTTNLLN</sequence>
<feature type="region of interest" description="Disordered" evidence="1">
    <location>
        <begin position="563"/>
        <end position="620"/>
    </location>
</feature>
<feature type="transmembrane region" description="Helical" evidence="2">
    <location>
        <begin position="446"/>
        <end position="466"/>
    </location>
</feature>
<dbReference type="Pfam" id="PF09746">
    <property type="entry name" value="Membralin"/>
    <property type="match status" value="1"/>
</dbReference>
<feature type="compositionally biased region" description="Low complexity" evidence="1">
    <location>
        <begin position="490"/>
        <end position="533"/>
    </location>
</feature>
<reference evidence="3 4" key="1">
    <citation type="submission" date="2016-09" db="EMBL/GenBank/DDBJ databases">
        <title>Extensive genetic diversity and differential bi-allelic expression allows diatom success in the polar Southern Ocean.</title>
        <authorList>
            <consortium name="DOE Joint Genome Institute"/>
            <person name="Mock T."/>
            <person name="Otillar R.P."/>
            <person name="Strauss J."/>
            <person name="Dupont C."/>
            <person name="Frickenhaus S."/>
            <person name="Maumus F."/>
            <person name="Mcmullan M."/>
            <person name="Sanges R."/>
            <person name="Schmutz J."/>
            <person name="Toseland A."/>
            <person name="Valas R."/>
            <person name="Veluchamy A."/>
            <person name="Ward B.J."/>
            <person name="Allen A."/>
            <person name="Barry K."/>
            <person name="Falciatore A."/>
            <person name="Ferrante M."/>
            <person name="Fortunato A.E."/>
            <person name="Gloeckner G."/>
            <person name="Gruber A."/>
            <person name="Hipkin R."/>
            <person name="Janech M."/>
            <person name="Kroth P."/>
            <person name="Leese F."/>
            <person name="Lindquist E."/>
            <person name="Lyon B.R."/>
            <person name="Martin J."/>
            <person name="Mayer C."/>
            <person name="Parker M."/>
            <person name="Quesneville H."/>
            <person name="Raymond J."/>
            <person name="Uhlig C."/>
            <person name="Valentin K.U."/>
            <person name="Worden A.Z."/>
            <person name="Armbrust E.V."/>
            <person name="Bowler C."/>
            <person name="Green B."/>
            <person name="Moulton V."/>
            <person name="Van Oosterhout C."/>
            <person name="Grigoriev I."/>
        </authorList>
    </citation>
    <scope>NUCLEOTIDE SEQUENCE [LARGE SCALE GENOMIC DNA]</scope>
    <source>
        <strain evidence="3 4">CCMP1102</strain>
    </source>
</reference>
<feature type="region of interest" description="Disordered" evidence="1">
    <location>
        <begin position="490"/>
        <end position="542"/>
    </location>
</feature>
<feature type="compositionally biased region" description="Polar residues" evidence="1">
    <location>
        <begin position="144"/>
        <end position="157"/>
    </location>
</feature>
<dbReference type="EMBL" id="KV784353">
    <property type="protein sequence ID" value="OEU23661.1"/>
    <property type="molecule type" value="Genomic_DNA"/>
</dbReference>
<feature type="transmembrane region" description="Helical" evidence="2">
    <location>
        <begin position="394"/>
        <end position="415"/>
    </location>
</feature>
<feature type="compositionally biased region" description="Polar residues" evidence="1">
    <location>
        <begin position="642"/>
        <end position="661"/>
    </location>
</feature>
<dbReference type="GO" id="GO:1904294">
    <property type="term" value="P:positive regulation of ERAD pathway"/>
    <property type="evidence" value="ECO:0007669"/>
    <property type="project" value="TreeGrafter"/>
</dbReference>
<feature type="transmembrane region" description="Helical" evidence="2">
    <location>
        <begin position="363"/>
        <end position="388"/>
    </location>
</feature>
<feature type="compositionally biased region" description="Low complexity" evidence="1">
    <location>
        <begin position="791"/>
        <end position="803"/>
    </location>
</feature>
<organism evidence="3 4">
    <name type="scientific">Fragilariopsis cylindrus CCMP1102</name>
    <dbReference type="NCBI Taxonomy" id="635003"/>
    <lineage>
        <taxon>Eukaryota</taxon>
        <taxon>Sar</taxon>
        <taxon>Stramenopiles</taxon>
        <taxon>Ochrophyta</taxon>
        <taxon>Bacillariophyta</taxon>
        <taxon>Bacillariophyceae</taxon>
        <taxon>Bacillariophycidae</taxon>
        <taxon>Bacillariales</taxon>
        <taxon>Bacillariaceae</taxon>
        <taxon>Fragilariopsis</taxon>
    </lineage>
</organism>
<feature type="compositionally biased region" description="Low complexity" evidence="1">
    <location>
        <begin position="563"/>
        <end position="583"/>
    </location>
</feature>
<feature type="compositionally biased region" description="Polar residues" evidence="1">
    <location>
        <begin position="584"/>
        <end position="611"/>
    </location>
</feature>
<evidence type="ECO:0000313" key="4">
    <source>
        <dbReference type="Proteomes" id="UP000095751"/>
    </source>
</evidence>
<dbReference type="KEGG" id="fcy:FRACYDRAFT_233833"/>
<dbReference type="InterPro" id="IPR019144">
    <property type="entry name" value="Membralin"/>
</dbReference>
<feature type="transmembrane region" description="Helical" evidence="2">
    <location>
        <begin position="27"/>
        <end position="46"/>
    </location>
</feature>
<protein>
    <submittedName>
        <fullName evidence="3">Uncharacterized protein</fullName>
    </submittedName>
</protein>
<feature type="transmembrane region" description="Helical" evidence="2">
    <location>
        <begin position="315"/>
        <end position="336"/>
    </location>
</feature>
<dbReference type="AlphaFoldDB" id="A0A1E7FZT0"/>
<dbReference type="GO" id="GO:0005783">
    <property type="term" value="C:endoplasmic reticulum"/>
    <property type="evidence" value="ECO:0007669"/>
    <property type="project" value="TreeGrafter"/>
</dbReference>
<feature type="compositionally biased region" description="Low complexity" evidence="1">
    <location>
        <begin position="126"/>
        <end position="139"/>
    </location>
</feature>
<evidence type="ECO:0000313" key="3">
    <source>
        <dbReference type="EMBL" id="OEU23661.1"/>
    </source>
</evidence>
<keyword evidence="2" id="KW-0472">Membrane</keyword>
<feature type="compositionally biased region" description="Polar residues" evidence="1">
    <location>
        <begin position="773"/>
        <end position="790"/>
    </location>
</feature>
<evidence type="ECO:0000256" key="2">
    <source>
        <dbReference type="SAM" id="Phobius"/>
    </source>
</evidence>
<keyword evidence="2" id="KW-0812">Transmembrane</keyword>
<feature type="region of interest" description="Disordered" evidence="1">
    <location>
        <begin position="725"/>
        <end position="891"/>
    </location>
</feature>
<feature type="region of interest" description="Disordered" evidence="1">
    <location>
        <begin position="175"/>
        <end position="194"/>
    </location>
</feature>
<feature type="compositionally biased region" description="Polar residues" evidence="1">
    <location>
        <begin position="868"/>
        <end position="891"/>
    </location>
</feature>
<feature type="compositionally biased region" description="Low complexity" evidence="1">
    <location>
        <begin position="740"/>
        <end position="754"/>
    </location>
</feature>
<name>A0A1E7FZT0_9STRA</name>
<dbReference type="Proteomes" id="UP000095751">
    <property type="component" value="Unassembled WGS sequence"/>
</dbReference>
<feature type="transmembrane region" description="Helical" evidence="2">
    <location>
        <begin position="422"/>
        <end position="440"/>
    </location>
</feature>
<evidence type="ECO:0000256" key="1">
    <source>
        <dbReference type="SAM" id="MobiDB-lite"/>
    </source>
</evidence>
<dbReference type="PANTHER" id="PTHR21650">
    <property type="entry name" value="MEMBRALIN/KINETOCHORE PROTEIN NUF2"/>
    <property type="match status" value="1"/>
</dbReference>
<feature type="region of interest" description="Disordered" evidence="1">
    <location>
        <begin position="88"/>
        <end position="158"/>
    </location>
</feature>